<evidence type="ECO:0000313" key="8">
    <source>
        <dbReference type="EMBL" id="ARU17420.1"/>
    </source>
</evidence>
<dbReference type="GO" id="GO:0031418">
    <property type="term" value="F:L-ascorbic acid binding"/>
    <property type="evidence" value="ECO:0007669"/>
    <property type="project" value="UniProtKB-KW"/>
</dbReference>
<dbReference type="OrthoDB" id="269774at2"/>
<keyword evidence="10" id="KW-1185">Reference proteome</keyword>
<dbReference type="GO" id="GO:0004656">
    <property type="term" value="F:procollagen-proline 4-dioxygenase activity"/>
    <property type="evidence" value="ECO:0007669"/>
    <property type="project" value="TreeGrafter"/>
</dbReference>
<dbReference type="PANTHER" id="PTHR10869:SF246">
    <property type="entry name" value="TRANSMEMBRANE PROLYL 4-HYDROXYLASE"/>
    <property type="match status" value="1"/>
</dbReference>
<dbReference type="RefSeq" id="WP_066848841.1">
    <property type="nucleotide sequence ID" value="NZ_CP019602.1"/>
</dbReference>
<dbReference type="PROSITE" id="PS51471">
    <property type="entry name" value="FE2OG_OXY"/>
    <property type="match status" value="1"/>
</dbReference>
<sequence length="224" mass="25495">MAKVAKIDETNRKQLSAMNSATLARIRADDSVQVLSDDGLQLFGIPDFFSAEECERLMEMIDMVARPSPVFQVDYGRQARTSFSGDLNHNDPFVRSLHRRMDDLLGVDEQFGETLQGQRYEVGQEFKPHHDWFDTSQDYWKGDVASGGQRAWTLMVYLNEVEEGGNTDFPKANISVPPQPGTLIMWSNVLADGKPNMDTLHAGTPVVKGVKYVVTRWYRGRRWY</sequence>
<evidence type="ECO:0000313" key="11">
    <source>
        <dbReference type="Proteomes" id="UP000515297"/>
    </source>
</evidence>
<dbReference type="PANTHER" id="PTHR10869">
    <property type="entry name" value="PROLYL 4-HYDROXYLASE ALPHA SUBUNIT"/>
    <property type="match status" value="1"/>
</dbReference>
<evidence type="ECO:0000313" key="9">
    <source>
        <dbReference type="EMBL" id="QNE06146.1"/>
    </source>
</evidence>
<dbReference type="Pfam" id="PF13640">
    <property type="entry name" value="2OG-FeII_Oxy_3"/>
    <property type="match status" value="1"/>
</dbReference>
<proteinExistence type="predicted"/>
<evidence type="ECO:0000259" key="7">
    <source>
        <dbReference type="PROSITE" id="PS51471"/>
    </source>
</evidence>
<dbReference type="KEGG" id="cman:A9D14_09865"/>
<dbReference type="EMBL" id="CP060052">
    <property type="protein sequence ID" value="QNE06146.1"/>
    <property type="molecule type" value="Genomic_DNA"/>
</dbReference>
<dbReference type="SMART" id="SM00702">
    <property type="entry name" value="P4Hc"/>
    <property type="match status" value="1"/>
</dbReference>
<organism evidence="8 10">
    <name type="scientific">Croceicoccus marinus</name>
    <dbReference type="NCBI Taxonomy" id="450378"/>
    <lineage>
        <taxon>Bacteria</taxon>
        <taxon>Pseudomonadati</taxon>
        <taxon>Pseudomonadota</taxon>
        <taxon>Alphaproteobacteria</taxon>
        <taxon>Sphingomonadales</taxon>
        <taxon>Erythrobacteraceae</taxon>
        <taxon>Croceicoccus</taxon>
    </lineage>
</organism>
<keyword evidence="4" id="KW-0223">Dioxygenase</keyword>
<reference evidence="9 11" key="2">
    <citation type="submission" date="2020-08" db="EMBL/GenBank/DDBJ databases">
        <authorList>
            <person name="Liu G."/>
            <person name="Sun C."/>
        </authorList>
    </citation>
    <scope>NUCLEOTIDE SEQUENCE [LARGE SCALE GENOMIC DNA]</scope>
    <source>
        <strain evidence="9 11">OT19</strain>
    </source>
</reference>
<gene>
    <name evidence="8" type="ORF">A9D14_09865</name>
    <name evidence="9" type="ORF">H4O24_05825</name>
</gene>
<dbReference type="Proteomes" id="UP000195807">
    <property type="component" value="Chromosome"/>
</dbReference>
<evidence type="ECO:0000256" key="3">
    <source>
        <dbReference type="ARBA" id="ARBA00022896"/>
    </source>
</evidence>
<dbReference type="Proteomes" id="UP000515297">
    <property type="component" value="Chromosome"/>
</dbReference>
<evidence type="ECO:0000313" key="10">
    <source>
        <dbReference type="Proteomes" id="UP000195807"/>
    </source>
</evidence>
<dbReference type="GO" id="GO:0005506">
    <property type="term" value="F:iron ion binding"/>
    <property type="evidence" value="ECO:0007669"/>
    <property type="project" value="InterPro"/>
</dbReference>
<keyword evidence="2" id="KW-0479">Metal-binding</keyword>
<comment type="cofactor">
    <cofactor evidence="1">
        <name>L-ascorbate</name>
        <dbReference type="ChEBI" id="CHEBI:38290"/>
    </cofactor>
</comment>
<dbReference type="STRING" id="450378.GCA_001661675_01989"/>
<keyword evidence="3" id="KW-0847">Vitamin C</keyword>
<protein>
    <submittedName>
        <fullName evidence="8">2OG-Fe(II) oxygenase</fullName>
    </submittedName>
</protein>
<evidence type="ECO:0000256" key="1">
    <source>
        <dbReference type="ARBA" id="ARBA00001961"/>
    </source>
</evidence>
<evidence type="ECO:0000256" key="6">
    <source>
        <dbReference type="ARBA" id="ARBA00023004"/>
    </source>
</evidence>
<evidence type="ECO:0000256" key="4">
    <source>
        <dbReference type="ARBA" id="ARBA00022964"/>
    </source>
</evidence>
<dbReference type="EMBL" id="CP019602">
    <property type="protein sequence ID" value="ARU17420.1"/>
    <property type="molecule type" value="Genomic_DNA"/>
</dbReference>
<feature type="domain" description="Fe2OG dioxygenase" evidence="7">
    <location>
        <begin position="111"/>
        <end position="220"/>
    </location>
</feature>
<dbReference type="Gene3D" id="2.60.120.620">
    <property type="entry name" value="q2cbj1_9rhob like domain"/>
    <property type="match status" value="1"/>
</dbReference>
<evidence type="ECO:0000256" key="5">
    <source>
        <dbReference type="ARBA" id="ARBA00023002"/>
    </source>
</evidence>
<name>A0A1Z1FFB6_9SPHN</name>
<accession>A0A1Z1FFB6</accession>
<dbReference type="AlphaFoldDB" id="A0A1Z1FFB6"/>
<reference evidence="8 10" key="1">
    <citation type="submission" date="2017-01" db="EMBL/GenBank/DDBJ databases">
        <title>Complete genome sequence of esterase-producing bacterium Croceicoccus marinus E4A9.</title>
        <authorList>
            <person name="Wu Y.-H."/>
            <person name="Cheng H."/>
            <person name="Xu L."/>
            <person name="Huo Y.-Y."/>
            <person name="Wang C.-S."/>
            <person name="Xu X.-W."/>
        </authorList>
    </citation>
    <scope>NUCLEOTIDE SEQUENCE [LARGE SCALE GENOMIC DNA]</scope>
    <source>
        <strain evidence="8 10">E4A9</strain>
    </source>
</reference>
<dbReference type="InterPro" id="IPR006620">
    <property type="entry name" value="Pro_4_hyd_alph"/>
</dbReference>
<dbReference type="InterPro" id="IPR045054">
    <property type="entry name" value="P4HA-like"/>
</dbReference>
<dbReference type="InterPro" id="IPR005123">
    <property type="entry name" value="Oxoglu/Fe-dep_dioxygenase_dom"/>
</dbReference>
<keyword evidence="6" id="KW-0408">Iron</keyword>
<evidence type="ECO:0000256" key="2">
    <source>
        <dbReference type="ARBA" id="ARBA00022723"/>
    </source>
</evidence>
<keyword evidence="5" id="KW-0560">Oxidoreductase</keyword>
<dbReference type="InterPro" id="IPR044862">
    <property type="entry name" value="Pro_4_hyd_alph_FE2OG_OXY"/>
</dbReference>